<organism evidence="3 4">
    <name type="scientific">Durusdinium trenchii</name>
    <dbReference type="NCBI Taxonomy" id="1381693"/>
    <lineage>
        <taxon>Eukaryota</taxon>
        <taxon>Sar</taxon>
        <taxon>Alveolata</taxon>
        <taxon>Dinophyceae</taxon>
        <taxon>Suessiales</taxon>
        <taxon>Symbiodiniaceae</taxon>
        <taxon>Durusdinium</taxon>
    </lineage>
</organism>
<evidence type="ECO:0000313" key="3">
    <source>
        <dbReference type="EMBL" id="CAK9116799.1"/>
    </source>
</evidence>
<comment type="caution">
    <text evidence="3">The sequence shown here is derived from an EMBL/GenBank/DDBJ whole genome shotgun (WGS) entry which is preliminary data.</text>
</comment>
<dbReference type="EMBL" id="CAXAMN010028506">
    <property type="protein sequence ID" value="CAK9116799.1"/>
    <property type="molecule type" value="Genomic_DNA"/>
</dbReference>
<reference evidence="3 4" key="1">
    <citation type="submission" date="2024-02" db="EMBL/GenBank/DDBJ databases">
        <authorList>
            <person name="Chen Y."/>
            <person name="Shah S."/>
            <person name="Dougan E. K."/>
            <person name="Thang M."/>
            <person name="Chan C."/>
        </authorList>
    </citation>
    <scope>NUCLEOTIDE SEQUENCE [LARGE SCALE GENOMIC DNA]</scope>
</reference>
<proteinExistence type="predicted"/>
<protein>
    <recommendedName>
        <fullName evidence="5">C3H1-type domain-containing protein</fullName>
    </recommendedName>
</protein>
<name>A0ABP0SWF5_9DINO</name>
<evidence type="ECO:0000313" key="4">
    <source>
        <dbReference type="Proteomes" id="UP001642484"/>
    </source>
</evidence>
<keyword evidence="2" id="KW-1133">Transmembrane helix</keyword>
<evidence type="ECO:0000256" key="1">
    <source>
        <dbReference type="SAM" id="MobiDB-lite"/>
    </source>
</evidence>
<keyword evidence="4" id="KW-1185">Reference proteome</keyword>
<evidence type="ECO:0008006" key="5">
    <source>
        <dbReference type="Google" id="ProtNLM"/>
    </source>
</evidence>
<keyword evidence="2" id="KW-0472">Membrane</keyword>
<feature type="transmembrane region" description="Helical" evidence="2">
    <location>
        <begin position="12"/>
        <end position="31"/>
    </location>
</feature>
<evidence type="ECO:0000256" key="2">
    <source>
        <dbReference type="SAM" id="Phobius"/>
    </source>
</evidence>
<keyword evidence="2" id="KW-0812">Transmembrane</keyword>
<feature type="region of interest" description="Disordered" evidence="1">
    <location>
        <begin position="715"/>
        <end position="737"/>
    </location>
</feature>
<feature type="region of interest" description="Disordered" evidence="1">
    <location>
        <begin position="40"/>
        <end position="59"/>
    </location>
</feature>
<gene>
    <name evidence="3" type="ORF">CCMP2556_LOCUS54277</name>
</gene>
<dbReference type="Proteomes" id="UP001642484">
    <property type="component" value="Unassembled WGS sequence"/>
</dbReference>
<accession>A0ABP0SWF5</accession>
<sequence>MARPCRCAPRLFFYLLLPVAVVLLWTSWVLWTADHGTPSATASAADGPAPRGVPPARWGGASRRSVAFWVTAMERGEIDLVLNLGLELQSLGYEVHVESAEDFPELDALKEFLPCRLNGQLKTLLDDGRSGDGPSLFPSLGTEGSSRWILCFSSRWSRFFATPSFRSSGVRWMWYVYQAPAVRCVQDRGQKQDMGAAMANADKVLFLREADREVWSRRAPVAPRGRGATGRVTTFRAFLRSVDLPRSSREDVRQQMGLKQDFVSLTCAKRQTFGAHDNEGIPNKPMMTIMAAESCSTQLDVDTAGRLAAILQEKFASSWLVAIFGANPDQHGTKIHENILLLTDYAELLKYLSAADVHVSFAAWAQRDVLLAKALDVPVFSDARDDLAAAAPSVDFFALDDTTWPSLLSALAEHDPALSHRAAVGRAGGQLARSRGFFGELVRTRVQQLVDFLEESDPDPDREESGRLRVGVLAQLHDPSRWDQLWPCIRAVLEAAGKKTVNVLLTTTQPLEALKEPLAQVRANTSGAAAFASLRWSVLSRAENRGADIGIFLQQLLLARELSLESDVIFKLHTKKRKAWRDLMIEPLCGSVQVVQSILQQFESDRMLGMMGPTNLTWRKEGPTEHVAFDLAKFGFDPDALREMNFANGLPLPRCFVGDPIREDTMGPYHTGCHASGCSAALGLERLIPTLVALERRVAAAPAVPAVWASLASPPAAARRSKRKGDDPGHRCLGPNDPEKSACELRVKNTFLDFREQDAVMGERVKLRGHATPDAAIAVQKNKKHNAKCNPCVYLAGSYGCTSPACPFCHHTLAVPNQRRGRPRKRDAARHMALQSLAAEDPYVRLLITGRLDAEPLGR</sequence>